<dbReference type="EMBL" id="BQNB010020819">
    <property type="protein sequence ID" value="GJT99971.1"/>
    <property type="molecule type" value="Genomic_DNA"/>
</dbReference>
<reference evidence="2" key="1">
    <citation type="journal article" date="2022" name="Int. J. Mol. Sci.">
        <title>Draft Genome of Tanacetum Coccineum: Genomic Comparison of Closely Related Tanacetum-Family Plants.</title>
        <authorList>
            <person name="Yamashiro T."/>
            <person name="Shiraishi A."/>
            <person name="Nakayama K."/>
            <person name="Satake H."/>
        </authorList>
    </citation>
    <scope>NUCLEOTIDE SEQUENCE</scope>
</reference>
<evidence type="ECO:0000313" key="2">
    <source>
        <dbReference type="EMBL" id="GJT99971.1"/>
    </source>
</evidence>
<comment type="caution">
    <text evidence="2">The sequence shown here is derived from an EMBL/GenBank/DDBJ whole genome shotgun (WGS) entry which is preliminary data.</text>
</comment>
<dbReference type="Proteomes" id="UP001151760">
    <property type="component" value="Unassembled WGS sequence"/>
</dbReference>
<keyword evidence="3" id="KW-1185">Reference proteome</keyword>
<reference evidence="2" key="2">
    <citation type="submission" date="2022-01" db="EMBL/GenBank/DDBJ databases">
        <authorList>
            <person name="Yamashiro T."/>
            <person name="Shiraishi A."/>
            <person name="Satake H."/>
            <person name="Nakayama K."/>
        </authorList>
    </citation>
    <scope>NUCLEOTIDE SEQUENCE</scope>
</reference>
<accession>A0ABQ5IKV3</accession>
<feature type="region of interest" description="Disordered" evidence="1">
    <location>
        <begin position="203"/>
        <end position="234"/>
    </location>
</feature>
<organism evidence="2 3">
    <name type="scientific">Tanacetum coccineum</name>
    <dbReference type="NCBI Taxonomy" id="301880"/>
    <lineage>
        <taxon>Eukaryota</taxon>
        <taxon>Viridiplantae</taxon>
        <taxon>Streptophyta</taxon>
        <taxon>Embryophyta</taxon>
        <taxon>Tracheophyta</taxon>
        <taxon>Spermatophyta</taxon>
        <taxon>Magnoliopsida</taxon>
        <taxon>eudicotyledons</taxon>
        <taxon>Gunneridae</taxon>
        <taxon>Pentapetalae</taxon>
        <taxon>asterids</taxon>
        <taxon>campanulids</taxon>
        <taxon>Asterales</taxon>
        <taxon>Asteraceae</taxon>
        <taxon>Asteroideae</taxon>
        <taxon>Anthemideae</taxon>
        <taxon>Anthemidinae</taxon>
        <taxon>Tanacetum</taxon>
    </lineage>
</organism>
<evidence type="ECO:0000256" key="1">
    <source>
        <dbReference type="SAM" id="MobiDB-lite"/>
    </source>
</evidence>
<name>A0ABQ5IKV3_9ASTR</name>
<gene>
    <name evidence="2" type="ORF">Tco_1110310</name>
</gene>
<proteinExistence type="predicted"/>
<evidence type="ECO:0000313" key="3">
    <source>
        <dbReference type="Proteomes" id="UP001151760"/>
    </source>
</evidence>
<protein>
    <submittedName>
        <fullName evidence="2">Uncharacterized protein</fullName>
    </submittedName>
</protein>
<sequence length="353" mass="40519">METLQLCISSGKGQTPSMLLDTMNMVNRQTEKDYGHVLYGPGWEKLKRCFDFTNGKRVVLTNMLGNDLRVLVFGDDGYEINPENLSRTKVILDTAVMKETQKEIEWYDLVDSERFSINEYDAMLEDLGIKDGSILFSRFRIPGKSLDEGLVPLMSNQDVLSLLEYVPIYKEIKVYAKKNMMEVVLGTGKGVVVEELTEDDKIKTEPLTPPWSFESLSDSDISDHPPWSSESMNEKKNKRLSEEFQFRKLLFDIDLKFGLNFSHETIEMKNEVKAEEEMEEPDPNHGEDEAEENAKLFDELDHLLKHVPFLKETVVIIDVDAPLLAVDAQVVPLVIDLEEQLERPKKRRKLNPA</sequence>